<dbReference type="InterPro" id="IPR000477">
    <property type="entry name" value="RT_dom"/>
</dbReference>
<protein>
    <recommendedName>
        <fullName evidence="2">Reverse transcriptase domain-containing protein</fullName>
    </recommendedName>
</protein>
<dbReference type="Pfam" id="PF00078">
    <property type="entry name" value="RVT_1"/>
    <property type="match status" value="1"/>
</dbReference>
<gene>
    <name evidence="3" type="ORF">PMEA_00017619</name>
</gene>
<dbReference type="PANTHER" id="PTHR21301">
    <property type="entry name" value="REVERSE TRANSCRIPTASE"/>
    <property type="match status" value="1"/>
</dbReference>
<dbReference type="Proteomes" id="UP001159428">
    <property type="component" value="Unassembled WGS sequence"/>
</dbReference>
<evidence type="ECO:0000313" key="3">
    <source>
        <dbReference type="EMBL" id="CAH3136243.1"/>
    </source>
</evidence>
<evidence type="ECO:0000313" key="4">
    <source>
        <dbReference type="Proteomes" id="UP001159428"/>
    </source>
</evidence>
<feature type="transmembrane region" description="Helical" evidence="1">
    <location>
        <begin position="281"/>
        <end position="302"/>
    </location>
</feature>
<reference evidence="3 4" key="1">
    <citation type="submission" date="2022-05" db="EMBL/GenBank/DDBJ databases">
        <authorList>
            <consortium name="Genoscope - CEA"/>
            <person name="William W."/>
        </authorList>
    </citation>
    <scope>NUCLEOTIDE SEQUENCE [LARGE SCALE GENOMIC DNA]</scope>
</reference>
<keyword evidence="1" id="KW-0472">Membrane</keyword>
<feature type="domain" description="Reverse transcriptase" evidence="2">
    <location>
        <begin position="1"/>
        <end position="189"/>
    </location>
</feature>
<dbReference type="PANTHER" id="PTHR21301:SF10">
    <property type="entry name" value="REVERSE TRANSCRIPTASE DOMAIN-CONTAINING PROTEIN"/>
    <property type="match status" value="1"/>
</dbReference>
<dbReference type="PROSITE" id="PS50878">
    <property type="entry name" value="RT_POL"/>
    <property type="match status" value="1"/>
</dbReference>
<dbReference type="EMBL" id="CALNXJ010000030">
    <property type="protein sequence ID" value="CAH3136243.1"/>
    <property type="molecule type" value="Genomic_DNA"/>
</dbReference>
<sequence length="331" mass="38188">MAPIVKTLPSYIKDSQHALEIFRDFSFLDQNKLIFTMDITSLYTVIPNDEGLRVFKHFFDLRTVKEPSSETLLRLAELVLTLNCFSFGGNYYKQTNGVAMGTKMGPSYANLFVGFIEHQFFSQYHGPKPQLFGRYIDDCIGATSSTKEELTQFITAVNSFHPALKYTWEISDTSLAFLDIKISIEGNGLCTSVYYKLQIHIVTCCIHPHIHHTSRTPYLFHSFSDFVVYVVTTLIFPKNQRQCISFSINAAILFLSFKRATTVPNKSIDRQHYKRPRRRTLTAFHLLLHFTLITTQLNLLFLKILNYSKTIQRLALSFRNPHLFHSNVTKT</sequence>
<keyword evidence="4" id="KW-1185">Reference proteome</keyword>
<dbReference type="AlphaFoldDB" id="A0AAU9X3S9"/>
<proteinExistence type="predicted"/>
<keyword evidence="1" id="KW-1133">Transmembrane helix</keyword>
<organism evidence="3 4">
    <name type="scientific">Pocillopora meandrina</name>
    <dbReference type="NCBI Taxonomy" id="46732"/>
    <lineage>
        <taxon>Eukaryota</taxon>
        <taxon>Metazoa</taxon>
        <taxon>Cnidaria</taxon>
        <taxon>Anthozoa</taxon>
        <taxon>Hexacorallia</taxon>
        <taxon>Scleractinia</taxon>
        <taxon>Astrocoeniina</taxon>
        <taxon>Pocilloporidae</taxon>
        <taxon>Pocillopora</taxon>
    </lineage>
</organism>
<comment type="caution">
    <text evidence="3">The sequence shown here is derived from an EMBL/GenBank/DDBJ whole genome shotgun (WGS) entry which is preliminary data.</text>
</comment>
<accession>A0AAU9X3S9</accession>
<keyword evidence="1" id="KW-0812">Transmembrane</keyword>
<evidence type="ECO:0000256" key="1">
    <source>
        <dbReference type="SAM" id="Phobius"/>
    </source>
</evidence>
<evidence type="ECO:0000259" key="2">
    <source>
        <dbReference type="PROSITE" id="PS50878"/>
    </source>
</evidence>
<name>A0AAU9X3S9_9CNID</name>